<dbReference type="OrthoDB" id="5786478at2"/>
<protein>
    <submittedName>
        <fullName evidence="2">Short-subunit dehydrogenase</fullName>
    </submittedName>
</protein>
<dbReference type="EMBL" id="SLWX01000008">
    <property type="protein sequence ID" value="TCO75513.1"/>
    <property type="molecule type" value="Genomic_DNA"/>
</dbReference>
<dbReference type="InterPro" id="IPR052184">
    <property type="entry name" value="SDR_enzymes"/>
</dbReference>
<dbReference type="Pfam" id="PF00106">
    <property type="entry name" value="adh_short"/>
    <property type="match status" value="1"/>
</dbReference>
<dbReference type="PRINTS" id="PR00081">
    <property type="entry name" value="GDHRDH"/>
</dbReference>
<evidence type="ECO:0000313" key="3">
    <source>
        <dbReference type="Proteomes" id="UP000294980"/>
    </source>
</evidence>
<dbReference type="InterPro" id="IPR002347">
    <property type="entry name" value="SDR_fam"/>
</dbReference>
<keyword evidence="3" id="KW-1185">Reference proteome</keyword>
<dbReference type="PANTHER" id="PTHR45458">
    <property type="entry name" value="SHORT-CHAIN DEHYDROGENASE/REDUCTASE SDR"/>
    <property type="match status" value="1"/>
</dbReference>
<evidence type="ECO:0000256" key="1">
    <source>
        <dbReference type="RuleBase" id="RU000363"/>
    </source>
</evidence>
<dbReference type="InterPro" id="IPR036291">
    <property type="entry name" value="NAD(P)-bd_dom_sf"/>
</dbReference>
<comment type="caution">
    <text evidence="2">The sequence shown here is derived from an EMBL/GenBank/DDBJ whole genome shotgun (WGS) entry which is preliminary data.</text>
</comment>
<gene>
    <name evidence="2" type="ORF">EV688_10879</name>
</gene>
<dbReference type="CDD" id="cd05325">
    <property type="entry name" value="carb_red_sniffer_like_SDR_c"/>
    <property type="match status" value="1"/>
</dbReference>
<comment type="similarity">
    <text evidence="1">Belongs to the short-chain dehydrogenases/reductases (SDR) family.</text>
</comment>
<dbReference type="Proteomes" id="UP000294980">
    <property type="component" value="Unassembled WGS sequence"/>
</dbReference>
<sequence length="220" mass="23231">MKNAVIIGANRGIGLELTRQLADNGWRARAVCRQSSTKLQALDVEVVDGVDVTDAASLERLASALGPDSTDLLINNAGVMHPVSIDTLDSQAIRRQFEVNALGPLLVVHALLPALRNPAKLALISSRMGSIADNDSGGSYGYRMSKAALNAAGKSLAHDLAERGISVALLHPGYVRTDMTGNRGLIDVDEAASGLLARIDALSLETSGTFWHSNGEVLPW</sequence>
<dbReference type="AlphaFoldDB" id="A0A4R2KP70"/>
<accession>A0A4R2KP70</accession>
<dbReference type="PANTHER" id="PTHR45458:SF1">
    <property type="entry name" value="SHORT CHAIN DEHYDROGENASE"/>
    <property type="match status" value="1"/>
</dbReference>
<dbReference type="RefSeq" id="WP_117317978.1">
    <property type="nucleotide sequence ID" value="NZ_QQSW01000010.1"/>
</dbReference>
<dbReference type="Gene3D" id="3.40.50.720">
    <property type="entry name" value="NAD(P)-binding Rossmann-like Domain"/>
    <property type="match status" value="1"/>
</dbReference>
<dbReference type="PRINTS" id="PR00080">
    <property type="entry name" value="SDRFAMILY"/>
</dbReference>
<dbReference type="SUPFAM" id="SSF51735">
    <property type="entry name" value="NAD(P)-binding Rossmann-fold domains"/>
    <property type="match status" value="1"/>
</dbReference>
<organism evidence="2 3">
    <name type="scientific">Chromatocurvus halotolerans</name>
    <dbReference type="NCBI Taxonomy" id="1132028"/>
    <lineage>
        <taxon>Bacteria</taxon>
        <taxon>Pseudomonadati</taxon>
        <taxon>Pseudomonadota</taxon>
        <taxon>Gammaproteobacteria</taxon>
        <taxon>Cellvibrionales</taxon>
        <taxon>Halieaceae</taxon>
        <taxon>Chromatocurvus</taxon>
    </lineage>
</organism>
<proteinExistence type="inferred from homology"/>
<name>A0A4R2KP70_9GAMM</name>
<reference evidence="2 3" key="1">
    <citation type="submission" date="2019-03" db="EMBL/GenBank/DDBJ databases">
        <title>Genomic Encyclopedia of Type Strains, Phase IV (KMG-IV): sequencing the most valuable type-strain genomes for metagenomic binning, comparative biology and taxonomic classification.</title>
        <authorList>
            <person name="Goeker M."/>
        </authorList>
    </citation>
    <scope>NUCLEOTIDE SEQUENCE [LARGE SCALE GENOMIC DNA]</scope>
    <source>
        <strain evidence="2 3">DSM 23344</strain>
    </source>
</reference>
<evidence type="ECO:0000313" key="2">
    <source>
        <dbReference type="EMBL" id="TCO75513.1"/>
    </source>
</evidence>
<dbReference type="GO" id="GO:0016616">
    <property type="term" value="F:oxidoreductase activity, acting on the CH-OH group of donors, NAD or NADP as acceptor"/>
    <property type="evidence" value="ECO:0007669"/>
    <property type="project" value="TreeGrafter"/>
</dbReference>